<name>A0AA47N2T4_MERPO</name>
<dbReference type="EMBL" id="JAOPHQ010001433">
    <property type="protein sequence ID" value="KAK0150844.1"/>
    <property type="molecule type" value="Genomic_DNA"/>
</dbReference>
<dbReference type="PROSITE" id="PS50878">
    <property type="entry name" value="RT_POL"/>
    <property type="match status" value="1"/>
</dbReference>
<evidence type="ECO:0000313" key="4">
    <source>
        <dbReference type="Proteomes" id="UP001174136"/>
    </source>
</evidence>
<dbReference type="Pfam" id="PF00078">
    <property type="entry name" value="RVT_1"/>
    <property type="match status" value="1"/>
</dbReference>
<keyword evidence="4" id="KW-1185">Reference proteome</keyword>
<gene>
    <name evidence="3" type="primary">PO21_21</name>
    <name evidence="3" type="ORF">N1851_008043</name>
</gene>
<organism evidence="3 4">
    <name type="scientific">Merluccius polli</name>
    <name type="common">Benguela hake</name>
    <name type="synonym">Merluccius cadenati</name>
    <dbReference type="NCBI Taxonomy" id="89951"/>
    <lineage>
        <taxon>Eukaryota</taxon>
        <taxon>Metazoa</taxon>
        <taxon>Chordata</taxon>
        <taxon>Craniata</taxon>
        <taxon>Vertebrata</taxon>
        <taxon>Euteleostomi</taxon>
        <taxon>Actinopterygii</taxon>
        <taxon>Neopterygii</taxon>
        <taxon>Teleostei</taxon>
        <taxon>Neoteleostei</taxon>
        <taxon>Acanthomorphata</taxon>
        <taxon>Zeiogadaria</taxon>
        <taxon>Gadariae</taxon>
        <taxon>Gadiformes</taxon>
        <taxon>Gadoidei</taxon>
        <taxon>Merlucciidae</taxon>
        <taxon>Merluccius</taxon>
    </lineage>
</organism>
<comment type="caution">
    <text evidence="3">The sequence shown here is derived from an EMBL/GenBank/DDBJ whole genome shotgun (WGS) entry which is preliminary data.</text>
</comment>
<evidence type="ECO:0000259" key="2">
    <source>
        <dbReference type="PROSITE" id="PS50878"/>
    </source>
</evidence>
<dbReference type="PANTHER" id="PTHR35450:SF2">
    <property type="entry name" value="REVERSE TRANSCRIPTASE DOMAIN-CONTAINING PROTEIN"/>
    <property type="match status" value="1"/>
</dbReference>
<evidence type="ECO:0000256" key="1">
    <source>
        <dbReference type="SAM" id="MobiDB-lite"/>
    </source>
</evidence>
<reference evidence="3" key="1">
    <citation type="journal article" date="2023" name="Front. Mar. Sci.">
        <title>A new Merluccius polli reference genome to investigate the effects of global change in West African waters.</title>
        <authorList>
            <person name="Mateo J.L."/>
            <person name="Blanco-Fernandez C."/>
            <person name="Garcia-Vazquez E."/>
            <person name="Machado-Schiaffino G."/>
        </authorList>
    </citation>
    <scope>NUCLEOTIDE SEQUENCE</scope>
    <source>
        <strain evidence="3">C29</strain>
        <tissue evidence="3">Fin</tissue>
    </source>
</reference>
<feature type="domain" description="Reverse transcriptase" evidence="2">
    <location>
        <begin position="1"/>
        <end position="200"/>
    </location>
</feature>
<accession>A0AA47N2T4</accession>
<proteinExistence type="predicted"/>
<evidence type="ECO:0000313" key="3">
    <source>
        <dbReference type="EMBL" id="KAK0150844.1"/>
    </source>
</evidence>
<sequence length="676" mass="77856">MDGCLEHTSIISQLIREAKESKGDLTVVWLDLANAYGSIPHDLINTAMEHYHIPQHIRGMITTYFSGFKLRFRTTQFTTQWQNLEKGIVTGCTISPILFVMGMTLLITAAVKESRGPIINSNPCANKVDPEGTRRWWILKALDDVATWAWMKFKPKRSRSLVIRSGKVTNRFQLQIQGETIPSIEENPIKCLGKWYDSSLKDRGSVSRTEKQAEEWLQKIERSGLPGKFKTWLFQHGLLPRLLWLLTIYEMPMTAVEGIERKVNKHLRKWLGIPPSFTSVGLYIRSGQLQLPLSSVVEEFKVAKCRAVMMLKDTTNEMVRGAGVTTRSGRKWAADRHVERAESMLKYVIGNPCMGRQGLGSTHFQQWTKADPRQRSDMVQAEVQQLEEKGRWSRAVELGVQGAWTKWDLPKRKITWPELWRLEPFRILFLLRSVYDTLPTPTNLYRWGMRDDPQCRLCGGRGTLAHILAGCKTALSQGRYRWRHDKVLRALADILEQERRKKHQPQPRPTPSIQFIREGEKPSSSKMTKKSLLQTAPAWEMRVDLGRKLHFPQVVQTSLRPDMVIWSEEAKKVILIELTVLWEEGCCEAHERKATKYQDLVQQCRDKGWQAWLFSVDVGCRGFPAQSMWNTLTALGIRGRERKTAARRLGEAAERASCWLWNRREELSWGPGEDGQ</sequence>
<dbReference type="PANTHER" id="PTHR35450">
    <property type="entry name" value="REVERSE TRANSCRIPTASE DOMAIN-CONTAINING PROTEIN"/>
    <property type="match status" value="1"/>
</dbReference>
<feature type="region of interest" description="Disordered" evidence="1">
    <location>
        <begin position="498"/>
        <end position="530"/>
    </location>
</feature>
<dbReference type="AlphaFoldDB" id="A0AA47N2T4"/>
<dbReference type="Proteomes" id="UP001174136">
    <property type="component" value="Unassembled WGS sequence"/>
</dbReference>
<dbReference type="InterPro" id="IPR000477">
    <property type="entry name" value="RT_dom"/>
</dbReference>
<protein>
    <submittedName>
        <fullName evidence="3">Retrovirus-related Pol polyprotein from type-1 retrotransposable element R2</fullName>
    </submittedName>
</protein>